<feature type="compositionally biased region" description="Polar residues" evidence="1">
    <location>
        <begin position="15"/>
        <end position="24"/>
    </location>
</feature>
<proteinExistence type="predicted"/>
<organism evidence="4 5">
    <name type="scientific">Pseudopithomyces chartarum</name>
    <dbReference type="NCBI Taxonomy" id="1892770"/>
    <lineage>
        <taxon>Eukaryota</taxon>
        <taxon>Fungi</taxon>
        <taxon>Dikarya</taxon>
        <taxon>Ascomycota</taxon>
        <taxon>Pezizomycotina</taxon>
        <taxon>Dothideomycetes</taxon>
        <taxon>Pleosporomycetidae</taxon>
        <taxon>Pleosporales</taxon>
        <taxon>Massarineae</taxon>
        <taxon>Didymosphaeriaceae</taxon>
        <taxon>Pseudopithomyces</taxon>
    </lineage>
</organism>
<name>A0AAN6MA24_9PLEO</name>
<feature type="domain" description="Ap4A phosphorylase 1/2 N-terminal" evidence="3">
    <location>
        <begin position="707"/>
        <end position="841"/>
    </location>
</feature>
<gene>
    <name evidence="4" type="ORF">GRF29_1g3586669</name>
</gene>
<feature type="region of interest" description="Disordered" evidence="1">
    <location>
        <begin position="1"/>
        <end position="209"/>
    </location>
</feature>
<comment type="caution">
    <text evidence="4">The sequence shown here is derived from an EMBL/GenBank/DDBJ whole genome shotgun (WGS) entry which is preliminary data.</text>
</comment>
<feature type="region of interest" description="Disordered" evidence="1">
    <location>
        <begin position="315"/>
        <end position="339"/>
    </location>
</feature>
<feature type="compositionally biased region" description="Polar residues" evidence="1">
    <location>
        <begin position="484"/>
        <end position="505"/>
    </location>
</feature>
<dbReference type="InterPro" id="IPR009163">
    <property type="entry name" value="Ap4A_phos1/2"/>
</dbReference>
<evidence type="ECO:0000313" key="5">
    <source>
        <dbReference type="Proteomes" id="UP001280581"/>
    </source>
</evidence>
<dbReference type="GO" id="GO:0003877">
    <property type="term" value="F:ATP:ADP adenylyltransferase activity"/>
    <property type="evidence" value="ECO:0007669"/>
    <property type="project" value="InterPro"/>
</dbReference>
<dbReference type="Pfam" id="PF19327">
    <property type="entry name" value="Ap4A_phos_N"/>
    <property type="match status" value="1"/>
</dbReference>
<evidence type="ECO:0000313" key="4">
    <source>
        <dbReference type="EMBL" id="KAK3217619.1"/>
    </source>
</evidence>
<dbReference type="EMBL" id="WVTA01000001">
    <property type="protein sequence ID" value="KAK3217619.1"/>
    <property type="molecule type" value="Genomic_DNA"/>
</dbReference>
<dbReference type="InterPro" id="IPR045759">
    <property type="entry name" value="Ap4A_phos1/2_N"/>
</dbReference>
<dbReference type="PANTHER" id="PTHR38420:SF3">
    <property type="entry name" value="5',5'''-P-1,P-4-TETRAPHOSPHATE PHOSPHORYLASE 2"/>
    <property type="match status" value="1"/>
</dbReference>
<dbReference type="Gene3D" id="3.30.428.70">
    <property type="match status" value="1"/>
</dbReference>
<feature type="region of interest" description="Disordered" evidence="1">
    <location>
        <begin position="480"/>
        <end position="505"/>
    </location>
</feature>
<feature type="compositionally biased region" description="Acidic residues" evidence="1">
    <location>
        <begin position="64"/>
        <end position="79"/>
    </location>
</feature>
<feature type="compositionally biased region" description="Polar residues" evidence="1">
    <location>
        <begin position="321"/>
        <end position="334"/>
    </location>
</feature>
<feature type="region of interest" description="Disordered" evidence="1">
    <location>
        <begin position="533"/>
        <end position="566"/>
    </location>
</feature>
<dbReference type="Pfam" id="PF09830">
    <property type="entry name" value="ATP_transf"/>
    <property type="match status" value="1"/>
</dbReference>
<feature type="compositionally biased region" description="Low complexity" evidence="1">
    <location>
        <begin position="189"/>
        <end position="200"/>
    </location>
</feature>
<reference evidence="4 5" key="1">
    <citation type="submission" date="2021-02" db="EMBL/GenBank/DDBJ databases">
        <title>Genome assembly of Pseudopithomyces chartarum.</title>
        <authorList>
            <person name="Jauregui R."/>
            <person name="Singh J."/>
            <person name="Voisey C."/>
        </authorList>
    </citation>
    <scope>NUCLEOTIDE SEQUENCE [LARGE SCALE GENOMIC DNA]</scope>
    <source>
        <strain evidence="4 5">AGR01</strain>
    </source>
</reference>
<feature type="compositionally biased region" description="Polar residues" evidence="1">
    <location>
        <begin position="92"/>
        <end position="101"/>
    </location>
</feature>
<feature type="compositionally biased region" description="Polar residues" evidence="1">
    <location>
        <begin position="115"/>
        <end position="153"/>
    </location>
</feature>
<feature type="compositionally biased region" description="Acidic residues" evidence="1">
    <location>
        <begin position="540"/>
        <end position="549"/>
    </location>
</feature>
<protein>
    <submittedName>
        <fullName evidence="4">Uncharacterized protein</fullName>
    </submittedName>
</protein>
<accession>A0AAN6MA24</accession>
<dbReference type="AlphaFoldDB" id="A0AAN6MA24"/>
<dbReference type="GO" id="GO:0009117">
    <property type="term" value="P:nucleotide metabolic process"/>
    <property type="evidence" value="ECO:0007669"/>
    <property type="project" value="InterPro"/>
</dbReference>
<sequence length="1011" mass="112479">MQDLTADSMTGLKSKGQQDCNTPTRGMPGRPGHTPRMRNTTTGGFIGQGWDAMAIQQSMTDNMSDQDSDQDPEAPEDYDTPTCGISDPDGETLQTHNTTPGSFLRQDHQTPLMHQGTTSRGMSGQGVETPTVHNTTTGGRNAQDQHAQSNFKTPTRVKVGRDERLPPNLLRGHGIRQSAHIPQVSLQTSAPSGSRGSSGSDVRRPSFPMNFNAQSYRENQALPPATPGNMSISKSQFQNAFSDPFENSEMATTAEQDLMLAQNARNMHHGMPQEQQSMMLNNAQNMYRGIPPRVMMRPNMNSNVFRGQDEMAEDGIDEDSSVVSPTNTYSTVDISDQGLPHTPASNRKYLMFNNAHDNAFFHQPQKPETPTPMKMSGSTEHSSNTHPLMMFSGNNNMRHGNMRPGVPMGQSFNPWDPRFFSPNDTFNMEYPPSNMAMNNPQNMGRNPGMANWQLAANSQMQGFNFPMSDQQRYAVDQHLAVAQRPTSAQQHDLSKQGSESANPIQHSQQIIGPGTRYTGFQQPASGHHAILRSRGHTESTTEEEPEDTDAAPARSTLLSAEERQRQREQRILAEGKEAGKTYKQIQALIGTNIAESTLRGRWRMMSKAKCDRLRKPIWMNEDVRLLQENVTQQMNAVRDSRDGRNQDWATRLSRVSWKRVSEYILENGGSYSFGTATSGPFSLPTKALRRPRRLIIDEDADELVRVATKFGIPFQLRYCPALAKKPEPKKDAVPKKKFDPFENPPSDLFITDVPTSDPTHFLVLNKYPVIPNHFIIATKEDKKQTHVLEEGDLEATYACLKEWGSSGNDGSLFAFFNSGDNSGASQPHRHLQFLPVKDMHEGEKSAGWDVLIRSIVGGTEIQDGTTPFIQHPSLPFEHYALKFDKPPSGPQLLQMYNALYHRAKQAVDDFISKKTGELSLHDTADGDLPISYNMAMTLDGMAIVPRRSEGHMLKQDDGSDIGYVQLNGTLLGGTLMVKYEEEWDVLRGDSGKLDGILEAIGIPRSNQPPKL</sequence>
<keyword evidence="5" id="KW-1185">Reference proteome</keyword>
<dbReference type="InterPro" id="IPR019200">
    <property type="entry name" value="ATP_adenylylTrfase_C"/>
</dbReference>
<dbReference type="InterPro" id="IPR043171">
    <property type="entry name" value="Ap4A_phos1/2-like"/>
</dbReference>
<dbReference type="Proteomes" id="UP001280581">
    <property type="component" value="Unassembled WGS sequence"/>
</dbReference>
<dbReference type="PANTHER" id="PTHR38420">
    <property type="entry name" value="AP-4-A PHOSPHORYLASE II"/>
    <property type="match status" value="1"/>
</dbReference>
<evidence type="ECO:0000259" key="3">
    <source>
        <dbReference type="Pfam" id="PF19327"/>
    </source>
</evidence>
<dbReference type="SUPFAM" id="SSF54197">
    <property type="entry name" value="HIT-like"/>
    <property type="match status" value="1"/>
</dbReference>
<dbReference type="InterPro" id="IPR036265">
    <property type="entry name" value="HIT-like_sf"/>
</dbReference>
<feature type="domain" description="ATP adenylyltransferase C-terminal" evidence="2">
    <location>
        <begin position="872"/>
        <end position="1003"/>
    </location>
</feature>
<evidence type="ECO:0000259" key="2">
    <source>
        <dbReference type="Pfam" id="PF09830"/>
    </source>
</evidence>
<evidence type="ECO:0000256" key="1">
    <source>
        <dbReference type="SAM" id="MobiDB-lite"/>
    </source>
</evidence>
<dbReference type="GO" id="GO:0005524">
    <property type="term" value="F:ATP binding"/>
    <property type="evidence" value="ECO:0007669"/>
    <property type="project" value="InterPro"/>
</dbReference>